<sequence length="89" mass="10258">MTTEHARHMPKLTLEPVYSSDFRNVFCLNCPSLFNIFVELPVHSAPPRHRAFSPADEVGWGGYGDVCRDSHHTVPTVQFYIRNFPQDRL</sequence>
<proteinExistence type="predicted"/>
<name>A0A4C1UAQ0_EUMVA</name>
<comment type="caution">
    <text evidence="1">The sequence shown here is derived from an EMBL/GenBank/DDBJ whole genome shotgun (WGS) entry which is preliminary data.</text>
</comment>
<evidence type="ECO:0000313" key="2">
    <source>
        <dbReference type="Proteomes" id="UP000299102"/>
    </source>
</evidence>
<protein>
    <submittedName>
        <fullName evidence="1">Uncharacterized protein</fullName>
    </submittedName>
</protein>
<dbReference type="AlphaFoldDB" id="A0A4C1UAQ0"/>
<organism evidence="1 2">
    <name type="scientific">Eumeta variegata</name>
    <name type="common">Bagworm moth</name>
    <name type="synonym">Eumeta japonica</name>
    <dbReference type="NCBI Taxonomy" id="151549"/>
    <lineage>
        <taxon>Eukaryota</taxon>
        <taxon>Metazoa</taxon>
        <taxon>Ecdysozoa</taxon>
        <taxon>Arthropoda</taxon>
        <taxon>Hexapoda</taxon>
        <taxon>Insecta</taxon>
        <taxon>Pterygota</taxon>
        <taxon>Neoptera</taxon>
        <taxon>Endopterygota</taxon>
        <taxon>Lepidoptera</taxon>
        <taxon>Glossata</taxon>
        <taxon>Ditrysia</taxon>
        <taxon>Tineoidea</taxon>
        <taxon>Psychidae</taxon>
        <taxon>Oiketicinae</taxon>
        <taxon>Eumeta</taxon>
    </lineage>
</organism>
<accession>A0A4C1UAQ0</accession>
<reference evidence="1 2" key="1">
    <citation type="journal article" date="2019" name="Commun. Biol.">
        <title>The bagworm genome reveals a unique fibroin gene that provides high tensile strength.</title>
        <authorList>
            <person name="Kono N."/>
            <person name="Nakamura H."/>
            <person name="Ohtoshi R."/>
            <person name="Tomita M."/>
            <person name="Numata K."/>
            <person name="Arakawa K."/>
        </authorList>
    </citation>
    <scope>NUCLEOTIDE SEQUENCE [LARGE SCALE GENOMIC DNA]</scope>
</reference>
<dbReference type="EMBL" id="BGZK01000147">
    <property type="protein sequence ID" value="GBP23147.1"/>
    <property type="molecule type" value="Genomic_DNA"/>
</dbReference>
<dbReference type="Proteomes" id="UP000299102">
    <property type="component" value="Unassembled WGS sequence"/>
</dbReference>
<keyword evidence="2" id="KW-1185">Reference proteome</keyword>
<gene>
    <name evidence="1" type="ORF">EVAR_13168_1</name>
</gene>
<evidence type="ECO:0000313" key="1">
    <source>
        <dbReference type="EMBL" id="GBP23147.1"/>
    </source>
</evidence>